<feature type="non-terminal residue" evidence="2">
    <location>
        <position position="1"/>
    </location>
</feature>
<evidence type="ECO:0000259" key="1">
    <source>
        <dbReference type="Pfam" id="PF02093"/>
    </source>
</evidence>
<dbReference type="SUPFAM" id="SSF47943">
    <property type="entry name" value="Retrovirus capsid protein, N-terminal core domain"/>
    <property type="match status" value="1"/>
</dbReference>
<gene>
    <name evidence="2" type="ORF">M959_15252</name>
</gene>
<sequence>QGFGKNGPVYVKVPFSFLDLMAWKQAAGTYRENPERMGRVVDTIIRTQDTDWNDLQVILDNLLDETEKQMALRSAKGQAEATAMNGTVDGTLEQKFPSGDAQWDSNPVWVKTETIKKMWVSYGGRNAVLGAVNWSKLYEVRQDK</sequence>
<dbReference type="InterPro" id="IPR050462">
    <property type="entry name" value="Retroviral_Gag-Pol_poly"/>
</dbReference>
<dbReference type="PANTHER" id="PTHR33166">
    <property type="entry name" value="GAG_P30 DOMAIN-CONTAINING PROTEIN"/>
    <property type="match status" value="1"/>
</dbReference>
<reference evidence="2 3" key="1">
    <citation type="submission" date="2013-08" db="EMBL/GenBank/DDBJ databases">
        <title>Genome evolution of avian class.</title>
        <authorList>
            <person name="Zhang G."/>
            <person name="Li C."/>
        </authorList>
    </citation>
    <scope>NUCLEOTIDE SEQUENCE [LARGE SCALE GENOMIC DNA]</scope>
    <source>
        <strain evidence="2">M959</strain>
    </source>
</reference>
<dbReference type="AlphaFoldDB" id="A0A093BFE5"/>
<dbReference type="Proteomes" id="UP000031515">
    <property type="component" value="Unassembled WGS sequence"/>
</dbReference>
<organism evidence="2 3">
    <name type="scientific">Chaetura pelagica</name>
    <name type="common">Chimney swift</name>
    <name type="synonym">Hirundo pelagica</name>
    <dbReference type="NCBI Taxonomy" id="8897"/>
    <lineage>
        <taxon>Eukaryota</taxon>
        <taxon>Metazoa</taxon>
        <taxon>Chordata</taxon>
        <taxon>Craniata</taxon>
        <taxon>Vertebrata</taxon>
        <taxon>Euteleostomi</taxon>
        <taxon>Archelosauria</taxon>
        <taxon>Archosauria</taxon>
        <taxon>Dinosauria</taxon>
        <taxon>Saurischia</taxon>
        <taxon>Theropoda</taxon>
        <taxon>Coelurosauria</taxon>
        <taxon>Aves</taxon>
        <taxon>Neognathae</taxon>
        <taxon>Neoaves</taxon>
        <taxon>Strisores</taxon>
        <taxon>Apodiformes</taxon>
        <taxon>Apodidae</taxon>
        <taxon>Apodinae</taxon>
        <taxon>Chaetura</taxon>
    </lineage>
</organism>
<name>A0A093BFE5_CHAPE</name>
<accession>A0A093BFE5</accession>
<dbReference type="InterPro" id="IPR008919">
    <property type="entry name" value="Retrov_capsid_N"/>
</dbReference>
<dbReference type="InterPro" id="IPR003036">
    <property type="entry name" value="Gag_P30"/>
</dbReference>
<evidence type="ECO:0000313" key="2">
    <source>
        <dbReference type="EMBL" id="KFU85301.1"/>
    </source>
</evidence>
<dbReference type="GO" id="GO:0019068">
    <property type="term" value="P:virion assembly"/>
    <property type="evidence" value="ECO:0007669"/>
    <property type="project" value="InterPro"/>
</dbReference>
<evidence type="ECO:0000313" key="3">
    <source>
        <dbReference type="Proteomes" id="UP000031515"/>
    </source>
</evidence>
<keyword evidence="3" id="KW-1185">Reference proteome</keyword>
<protein>
    <recommendedName>
        <fullName evidence="1">Core shell protein Gag P30 domain-containing protein</fullName>
    </recommendedName>
</protein>
<dbReference type="Gene3D" id="1.10.375.10">
    <property type="entry name" value="Human Immunodeficiency Virus Type 1 Capsid Protein"/>
    <property type="match status" value="1"/>
</dbReference>
<dbReference type="EMBL" id="KN125939">
    <property type="protein sequence ID" value="KFU85301.1"/>
    <property type="molecule type" value="Genomic_DNA"/>
</dbReference>
<feature type="non-terminal residue" evidence="2">
    <location>
        <position position="144"/>
    </location>
</feature>
<proteinExistence type="predicted"/>
<dbReference type="Pfam" id="PF02093">
    <property type="entry name" value="Gag_p30"/>
    <property type="match status" value="1"/>
</dbReference>
<feature type="domain" description="Core shell protein Gag P30" evidence="1">
    <location>
        <begin position="19"/>
        <end position="106"/>
    </location>
</feature>
<reference evidence="3" key="2">
    <citation type="journal article" date="2014" name="Science">
        <title>Comparative genomics reveals insights into avian genome evolution and adaptation.</title>
        <authorList>
            <consortium name="Avian Genome Consortium"/>
            <person name="Zhang G."/>
            <person name="Li C."/>
            <person name="Li Q."/>
            <person name="Li B."/>
            <person name="Larkin D.M."/>
            <person name="Lee C."/>
            <person name="Storz J.F."/>
            <person name="Antunes A."/>
            <person name="Greenwold M.J."/>
            <person name="Meredith R.W."/>
            <person name="Odeen A."/>
            <person name="Cui J."/>
            <person name="Zhou Q."/>
            <person name="Xu L."/>
            <person name="Pan H."/>
            <person name="Wang Z."/>
            <person name="Jin L."/>
            <person name="Zhang P."/>
            <person name="Hu H."/>
            <person name="Yang W."/>
            <person name="Hu J."/>
            <person name="Xiao J."/>
            <person name="Yang Z."/>
            <person name="Liu Y."/>
            <person name="Xie Q."/>
            <person name="Yu H."/>
            <person name="Lian J."/>
            <person name="Wen P."/>
            <person name="Zhang F."/>
            <person name="Li H."/>
            <person name="Zeng Y."/>
            <person name="Xiong Z."/>
            <person name="Liu S."/>
            <person name="Zhou L."/>
            <person name="Huang Z."/>
            <person name="An N."/>
            <person name="Wang J."/>
            <person name="Zheng Q."/>
            <person name="Xiong Y."/>
            <person name="Wang G."/>
            <person name="Wang B."/>
            <person name="Wang J."/>
            <person name="Fan Y."/>
            <person name="da Fonseca R.R."/>
            <person name="Alfaro-Nunez A."/>
            <person name="Schubert M."/>
            <person name="Orlando L."/>
            <person name="Mourier T."/>
            <person name="Howard J.T."/>
            <person name="Ganapathy G."/>
            <person name="Pfenning A."/>
            <person name="Whitney O."/>
            <person name="Rivas M.V."/>
            <person name="Hara E."/>
            <person name="Smith J."/>
            <person name="Farre M."/>
            <person name="Narayan J."/>
            <person name="Slavov G."/>
            <person name="Romanov M.N."/>
            <person name="Borges R."/>
            <person name="Machado J.P."/>
            <person name="Khan I."/>
            <person name="Springer M.S."/>
            <person name="Gatesy J."/>
            <person name="Hoffmann F.G."/>
            <person name="Opazo J.C."/>
            <person name="Hastad O."/>
            <person name="Sawyer R.H."/>
            <person name="Kim H."/>
            <person name="Kim K.W."/>
            <person name="Kim H.J."/>
            <person name="Cho S."/>
            <person name="Li N."/>
            <person name="Huang Y."/>
            <person name="Bruford M.W."/>
            <person name="Zhan X."/>
            <person name="Dixon A."/>
            <person name="Bertelsen M.F."/>
            <person name="Derryberry E."/>
            <person name="Warren W."/>
            <person name="Wilson R.K."/>
            <person name="Li S."/>
            <person name="Ray D.A."/>
            <person name="Green R.E."/>
            <person name="O'Brien S.J."/>
            <person name="Griffin D."/>
            <person name="Johnson W.E."/>
            <person name="Haussler D."/>
            <person name="Ryder O.A."/>
            <person name="Willerslev E."/>
            <person name="Graves G.R."/>
            <person name="Alstrom P."/>
            <person name="Fjeldsa J."/>
            <person name="Mindell D.P."/>
            <person name="Edwards S.V."/>
            <person name="Braun E.L."/>
            <person name="Rahbek C."/>
            <person name="Burt D.W."/>
            <person name="Houde P."/>
            <person name="Zhang Y."/>
            <person name="Yang H."/>
            <person name="Wang J."/>
            <person name="Jarvis E.D."/>
            <person name="Gilbert M.T."/>
            <person name="Wang J."/>
        </authorList>
    </citation>
    <scope>NUCLEOTIDE SEQUENCE [LARGE SCALE GENOMIC DNA]</scope>
</reference>